<feature type="compositionally biased region" description="Basic and acidic residues" evidence="1">
    <location>
        <begin position="1"/>
        <end position="12"/>
    </location>
</feature>
<evidence type="ECO:0000313" key="2">
    <source>
        <dbReference type="EMBL" id="RCV06820.1"/>
    </source>
</evidence>
<organism evidence="2">
    <name type="scientific">Setaria italica</name>
    <name type="common">Foxtail millet</name>
    <name type="synonym">Panicum italicum</name>
    <dbReference type="NCBI Taxonomy" id="4555"/>
    <lineage>
        <taxon>Eukaryota</taxon>
        <taxon>Viridiplantae</taxon>
        <taxon>Streptophyta</taxon>
        <taxon>Embryophyta</taxon>
        <taxon>Tracheophyta</taxon>
        <taxon>Spermatophyta</taxon>
        <taxon>Magnoliopsida</taxon>
        <taxon>Liliopsida</taxon>
        <taxon>Poales</taxon>
        <taxon>Poaceae</taxon>
        <taxon>PACMAD clade</taxon>
        <taxon>Panicoideae</taxon>
        <taxon>Panicodae</taxon>
        <taxon>Paniceae</taxon>
        <taxon>Cenchrinae</taxon>
        <taxon>Setaria</taxon>
    </lineage>
</organism>
<dbReference type="PANTHER" id="PTHR33085">
    <property type="entry name" value="OS12G0113100 PROTEIN-RELATED"/>
    <property type="match status" value="1"/>
</dbReference>
<dbReference type="PANTHER" id="PTHR33085:SF123">
    <property type="entry name" value="OS02G0604200 PROTEIN"/>
    <property type="match status" value="1"/>
</dbReference>
<feature type="region of interest" description="Disordered" evidence="1">
    <location>
        <begin position="1"/>
        <end position="20"/>
    </location>
</feature>
<dbReference type="AlphaFoldDB" id="A0A368PP94"/>
<dbReference type="OrthoDB" id="682031at2759"/>
<dbReference type="EMBL" id="CM003528">
    <property type="protein sequence ID" value="RCV06820.1"/>
    <property type="molecule type" value="Genomic_DNA"/>
</dbReference>
<reference evidence="2" key="1">
    <citation type="journal article" date="2012" name="Nat. Biotechnol.">
        <title>Reference genome sequence of the model plant Setaria.</title>
        <authorList>
            <person name="Bennetzen J.L."/>
            <person name="Schmutz J."/>
            <person name="Wang H."/>
            <person name="Percifield R."/>
            <person name="Hawkins J."/>
            <person name="Pontaroli A.C."/>
            <person name="Estep M."/>
            <person name="Feng L."/>
            <person name="Vaughn J.N."/>
            <person name="Grimwood J."/>
            <person name="Jenkins J."/>
            <person name="Barry K."/>
            <person name="Lindquist E."/>
            <person name="Hellsten U."/>
            <person name="Deshpande S."/>
            <person name="Wang X."/>
            <person name="Wu X."/>
            <person name="Mitros T."/>
            <person name="Triplett J."/>
            <person name="Yang X."/>
            <person name="Ye C.Y."/>
            <person name="Mauro-Herrera M."/>
            <person name="Wang L."/>
            <person name="Li P."/>
            <person name="Sharma M."/>
            <person name="Sharma R."/>
            <person name="Ronald P.C."/>
            <person name="Panaud O."/>
            <person name="Kellogg E.A."/>
            <person name="Brutnell T.P."/>
            <person name="Doust A.N."/>
            <person name="Tuskan G.A."/>
            <person name="Rokhsar D."/>
            <person name="Devos K.M."/>
        </authorList>
    </citation>
    <scope>NUCLEOTIDE SEQUENCE [LARGE SCALE GENOMIC DNA]</scope>
    <source>
        <strain evidence="2">Yugu1</strain>
    </source>
</reference>
<dbReference type="InterPro" id="IPR012871">
    <property type="entry name" value="DUF1668_ORYSA"/>
</dbReference>
<accession>A0A368PP94</accession>
<evidence type="ECO:0008006" key="3">
    <source>
        <dbReference type="Google" id="ProtNLM"/>
    </source>
</evidence>
<sequence>MPKKRPADERAGGRASKIPSRRRKHLYLVVDDWERGYSIRKLDLSSDSDSDDVDEANGPDGRTGTELRLPPAVFRLEAPRARSGLFAAFGTKIVATQLTPRGTIPMFDVRTRAFTFGPRQEGQPNPCCTDFVQVGDNLYFIDDSCFMMLDPPPPPPKFAHPYIQIDWTWRGLPVPPFDDCPVSYAVHPDGRTIFFSTQGQTKKHTEVATFTFDTVCSQWTRHGAWRLPFRGRGYFDCELNAWVGLSGQPDNLGHLCTCEVVSADANTTDGHPPPTCKLSKEKLFCVDPAEKHIGATLVYIGGRSKFCLVQCIATDDRKGGVWEEVLPECLCYLYRVTTFSLKYDMNGDLRTVQCTTDFGHIGCLK</sequence>
<feature type="compositionally biased region" description="Acidic residues" evidence="1">
    <location>
        <begin position="46"/>
        <end position="57"/>
    </location>
</feature>
<proteinExistence type="predicted"/>
<name>A0A368PP94_SETIT</name>
<dbReference type="Pfam" id="PF07893">
    <property type="entry name" value="DUF1668"/>
    <property type="match status" value="1"/>
</dbReference>
<reference evidence="2" key="2">
    <citation type="submission" date="2015-07" db="EMBL/GenBank/DDBJ databases">
        <authorList>
            <person name="Noorani M."/>
        </authorList>
    </citation>
    <scope>NUCLEOTIDE SEQUENCE</scope>
    <source>
        <strain evidence="2">Yugu1</strain>
    </source>
</reference>
<gene>
    <name evidence="2" type="ORF">SETIT_1G194400v2</name>
</gene>
<dbReference type="SUPFAM" id="SSF75011">
    <property type="entry name" value="3-carboxy-cis,cis-mucoante lactonizing enzyme"/>
    <property type="match status" value="1"/>
</dbReference>
<feature type="region of interest" description="Disordered" evidence="1">
    <location>
        <begin position="44"/>
        <end position="67"/>
    </location>
</feature>
<evidence type="ECO:0000256" key="1">
    <source>
        <dbReference type="SAM" id="MobiDB-lite"/>
    </source>
</evidence>
<protein>
    <recommendedName>
        <fullName evidence="3">DUF1618 domain-containing protein</fullName>
    </recommendedName>
</protein>